<dbReference type="InterPro" id="IPR012495">
    <property type="entry name" value="TadE-like_dom"/>
</dbReference>
<keyword evidence="1" id="KW-0472">Membrane</keyword>
<evidence type="ECO:0000313" key="3">
    <source>
        <dbReference type="EMBL" id="QEA15596.1"/>
    </source>
</evidence>
<dbReference type="Proteomes" id="UP000321172">
    <property type="component" value="Chromosome"/>
</dbReference>
<keyword evidence="1" id="KW-0812">Transmembrane</keyword>
<reference evidence="3 4" key="1">
    <citation type="journal article" date="2013" name="J. Microbiol. Biotechnol.">
        <title>Novosphingobium ginsenosidimutans sp. nov., with the ability to convert ginsenoside.</title>
        <authorList>
            <person name="Kim J.K."/>
            <person name="He D."/>
            <person name="Liu Q.M."/>
            <person name="Park H.Y."/>
            <person name="Jung M.S."/>
            <person name="Yoon M.H."/>
            <person name="Kim S.C."/>
            <person name="Im W.T."/>
        </authorList>
    </citation>
    <scope>NUCLEOTIDE SEQUENCE [LARGE SCALE GENOMIC DNA]</scope>
    <source>
        <strain evidence="3 4">FW-6</strain>
    </source>
</reference>
<keyword evidence="1" id="KW-1133">Transmembrane helix</keyword>
<dbReference type="EMBL" id="CP042345">
    <property type="protein sequence ID" value="QEA15596.1"/>
    <property type="molecule type" value="Genomic_DNA"/>
</dbReference>
<dbReference type="KEGG" id="ngf:FRF71_05285"/>
<accession>A0A5B8S251</accession>
<gene>
    <name evidence="3" type="ORF">FRF71_05285</name>
</gene>
<proteinExistence type="predicted"/>
<feature type="domain" description="TadE-like" evidence="2">
    <location>
        <begin position="18"/>
        <end position="60"/>
    </location>
</feature>
<name>A0A5B8S251_9SPHN</name>
<dbReference type="OrthoDB" id="161911at41297"/>
<dbReference type="Pfam" id="PF07811">
    <property type="entry name" value="TadE"/>
    <property type="match status" value="1"/>
</dbReference>
<feature type="transmembrane region" description="Helical" evidence="1">
    <location>
        <begin position="24"/>
        <end position="47"/>
    </location>
</feature>
<protein>
    <recommendedName>
        <fullName evidence="2">TadE-like domain-containing protein</fullName>
    </recommendedName>
</protein>
<evidence type="ECO:0000256" key="1">
    <source>
        <dbReference type="SAM" id="Phobius"/>
    </source>
</evidence>
<sequence length="131" mass="14037">MDPYAMNIITALLRDQRGGGAAEFALVLPLFVLLVFGTINGSIMYSAQNQMHYAAQRAARCKAVDVTSACPDADAYAKTMYNGPSLAGLTFTATDDATCGWRITGSGQYELMSGFTSTTINIRADSCYPKI</sequence>
<evidence type="ECO:0000259" key="2">
    <source>
        <dbReference type="Pfam" id="PF07811"/>
    </source>
</evidence>
<keyword evidence="4" id="KW-1185">Reference proteome</keyword>
<dbReference type="AlphaFoldDB" id="A0A5B8S251"/>
<evidence type="ECO:0000313" key="4">
    <source>
        <dbReference type="Proteomes" id="UP000321172"/>
    </source>
</evidence>
<organism evidence="3 4">
    <name type="scientific">Novosphingobium ginsenosidimutans</name>
    <dbReference type="NCBI Taxonomy" id="1176536"/>
    <lineage>
        <taxon>Bacteria</taxon>
        <taxon>Pseudomonadati</taxon>
        <taxon>Pseudomonadota</taxon>
        <taxon>Alphaproteobacteria</taxon>
        <taxon>Sphingomonadales</taxon>
        <taxon>Sphingomonadaceae</taxon>
        <taxon>Novosphingobium</taxon>
    </lineage>
</organism>